<dbReference type="EMBL" id="CP001016">
    <property type="protein sequence ID" value="ACB94155.1"/>
    <property type="molecule type" value="Genomic_DNA"/>
</dbReference>
<dbReference type="RefSeq" id="WP_012383513.1">
    <property type="nucleotide sequence ID" value="NC_010581.1"/>
</dbReference>
<evidence type="ECO:0000313" key="2">
    <source>
        <dbReference type="Proteomes" id="UP000001695"/>
    </source>
</evidence>
<keyword evidence="2" id="KW-1185">Reference proteome</keyword>
<name>B2IEW4_BEII9</name>
<dbReference type="STRING" id="395963.Bind_0502"/>
<dbReference type="eggNOG" id="ENOG502Z9N1">
    <property type="taxonomic scope" value="Bacteria"/>
</dbReference>
<evidence type="ECO:0008006" key="3">
    <source>
        <dbReference type="Google" id="ProtNLM"/>
    </source>
</evidence>
<dbReference type="Pfam" id="PF13030">
    <property type="entry name" value="DUF3891"/>
    <property type="match status" value="1"/>
</dbReference>
<dbReference type="KEGG" id="bid:Bind_0502"/>
<dbReference type="OrthoDB" id="190426at2"/>
<organism evidence="1 2">
    <name type="scientific">Beijerinckia indica subsp. indica (strain ATCC 9039 / DSM 1715 / NCIMB 8712)</name>
    <dbReference type="NCBI Taxonomy" id="395963"/>
    <lineage>
        <taxon>Bacteria</taxon>
        <taxon>Pseudomonadati</taxon>
        <taxon>Pseudomonadota</taxon>
        <taxon>Alphaproteobacteria</taxon>
        <taxon>Hyphomicrobiales</taxon>
        <taxon>Beijerinckiaceae</taxon>
        <taxon>Beijerinckia</taxon>
    </lineage>
</organism>
<accession>B2IEW4</accession>
<dbReference type="InterPro" id="IPR024992">
    <property type="entry name" value="DUF3891"/>
</dbReference>
<gene>
    <name evidence="1" type="ordered locus">Bind_0502</name>
</gene>
<evidence type="ECO:0000313" key="1">
    <source>
        <dbReference type="EMBL" id="ACB94155.1"/>
    </source>
</evidence>
<protein>
    <recommendedName>
        <fullName evidence="3">DUF3891 domain-containing protein</fullName>
    </recommendedName>
</protein>
<reference evidence="2" key="1">
    <citation type="submission" date="2008-03" db="EMBL/GenBank/DDBJ databases">
        <title>Complete sequence of chromosome of Beijerinckia indica subsp. indica ATCC 9039.</title>
        <authorList>
            <consortium name="US DOE Joint Genome Institute"/>
            <person name="Copeland A."/>
            <person name="Lucas S."/>
            <person name="Lapidus A."/>
            <person name="Glavina del Rio T."/>
            <person name="Dalin E."/>
            <person name="Tice H."/>
            <person name="Bruce D."/>
            <person name="Goodwin L."/>
            <person name="Pitluck S."/>
            <person name="LaButti K."/>
            <person name="Schmutz J."/>
            <person name="Larimer F."/>
            <person name="Land M."/>
            <person name="Hauser L."/>
            <person name="Kyrpides N."/>
            <person name="Mikhailova N."/>
            <person name="Dunfield P.F."/>
            <person name="Dedysh S.N."/>
            <person name="Liesack W."/>
            <person name="Saw J.H."/>
            <person name="Alam M."/>
            <person name="Chen Y."/>
            <person name="Murrell J.C."/>
            <person name="Richardson P."/>
        </authorList>
    </citation>
    <scope>NUCLEOTIDE SEQUENCE [LARGE SCALE GENOMIC DNA]</scope>
    <source>
        <strain evidence="2">ATCC 9039 / DSM 1715 / NCIMB 8712</strain>
    </source>
</reference>
<dbReference type="Proteomes" id="UP000001695">
    <property type="component" value="Chromosome"/>
</dbReference>
<dbReference type="AlphaFoldDB" id="B2IEW4"/>
<proteinExistence type="predicted"/>
<dbReference type="HOGENOM" id="CLU_076871_1_0_5"/>
<sequence>MLLRSEGLETIAFSQPSHAWLSGQLARQWGNAHFAPPEPFEDVCLATEQHDLGWQEWEAAPALNEKTGLPQQFFEVPGDVHMKLWREGIGTAQIYGRFVAVLVSLHAVTIYGFAFDPKTAEPAHAAKVHAFLDALAAQREEWLRQLRANPQFSNVVTNQALEHCRLLIGVLDRLSLDICFGVKSEKFYRNVPMTRRETTDLRLRPVDHDPAELVLTPWPFRQDVIKVRVLGKLLHSRFASQAQLDDALLKAQDQAVETILRAGETK</sequence>
<reference evidence="1 2" key="2">
    <citation type="journal article" date="2010" name="J. Bacteriol.">
        <title>Complete genome sequence of Beijerinckia indica subsp. indica.</title>
        <authorList>
            <person name="Tamas I."/>
            <person name="Dedysh S.N."/>
            <person name="Liesack W."/>
            <person name="Stott M.B."/>
            <person name="Alam M."/>
            <person name="Murrell J.C."/>
            <person name="Dunfield P.F."/>
        </authorList>
    </citation>
    <scope>NUCLEOTIDE SEQUENCE [LARGE SCALE GENOMIC DNA]</scope>
    <source>
        <strain evidence="2">ATCC 9039 / DSM 1715 / NCIMB 8712</strain>
    </source>
</reference>